<keyword evidence="1" id="KW-0805">Transcription regulation</keyword>
<evidence type="ECO:0000256" key="3">
    <source>
        <dbReference type="ARBA" id="ARBA00023163"/>
    </source>
</evidence>
<evidence type="ECO:0000259" key="5">
    <source>
        <dbReference type="PROSITE" id="PS50977"/>
    </source>
</evidence>
<feature type="domain" description="HTH tetR-type" evidence="5">
    <location>
        <begin position="10"/>
        <end position="70"/>
    </location>
</feature>
<reference evidence="6 7" key="1">
    <citation type="submission" date="2023-07" db="EMBL/GenBank/DDBJ databases">
        <title>Sequencing the genomes of 1000 actinobacteria strains.</title>
        <authorList>
            <person name="Klenk H.-P."/>
        </authorList>
    </citation>
    <scope>NUCLEOTIDE SEQUENCE [LARGE SCALE GENOMIC DNA]</scope>
    <source>
        <strain evidence="6 7">DSM 44508</strain>
    </source>
</reference>
<dbReference type="PANTHER" id="PTHR30055">
    <property type="entry name" value="HTH-TYPE TRANSCRIPTIONAL REGULATOR RUTR"/>
    <property type="match status" value="1"/>
</dbReference>
<sequence length="192" mass="21194">MTGIRESKKAATRRAMASAAAEIASSSGIEAMSVAAITHKAGVSQRTFHNYFPVKEDAVVEFVIECVDDLLTTVDATNNPTVTSLVEAAVLVHLDVPDEQLNSFYSLRALRKQFNLHARDRYVIKTKQLRQVVLERVAQLYPDLPPLAVHAQLAGAVAVANTALRYYFIYHHSDGPDKAKELVTEAFNQLRS</sequence>
<gene>
    <name evidence="6" type="ORF">J2S37_001648</name>
</gene>
<dbReference type="SUPFAM" id="SSF46689">
    <property type="entry name" value="Homeodomain-like"/>
    <property type="match status" value="1"/>
</dbReference>
<evidence type="ECO:0000256" key="2">
    <source>
        <dbReference type="ARBA" id="ARBA00023125"/>
    </source>
</evidence>
<dbReference type="Gene3D" id="1.10.357.10">
    <property type="entry name" value="Tetracycline Repressor, domain 2"/>
    <property type="match status" value="1"/>
</dbReference>
<keyword evidence="7" id="KW-1185">Reference proteome</keyword>
<organism evidence="6 7">
    <name type="scientific">Corynebacterium felinum</name>
    <dbReference type="NCBI Taxonomy" id="131318"/>
    <lineage>
        <taxon>Bacteria</taxon>
        <taxon>Bacillati</taxon>
        <taxon>Actinomycetota</taxon>
        <taxon>Actinomycetes</taxon>
        <taxon>Mycobacteriales</taxon>
        <taxon>Corynebacteriaceae</taxon>
        <taxon>Corynebacterium</taxon>
    </lineage>
</organism>
<evidence type="ECO:0000313" key="7">
    <source>
        <dbReference type="Proteomes" id="UP001183619"/>
    </source>
</evidence>
<dbReference type="InterPro" id="IPR001647">
    <property type="entry name" value="HTH_TetR"/>
</dbReference>
<keyword evidence="2 4" id="KW-0238">DNA-binding</keyword>
<evidence type="ECO:0000256" key="4">
    <source>
        <dbReference type="PROSITE-ProRule" id="PRU00335"/>
    </source>
</evidence>
<evidence type="ECO:0000313" key="6">
    <source>
        <dbReference type="EMBL" id="MDR7355110.1"/>
    </source>
</evidence>
<name>A0ABU2B929_9CORY</name>
<dbReference type="Pfam" id="PF00440">
    <property type="entry name" value="TetR_N"/>
    <property type="match status" value="1"/>
</dbReference>
<dbReference type="EMBL" id="JAVDYF010000001">
    <property type="protein sequence ID" value="MDR7355110.1"/>
    <property type="molecule type" value="Genomic_DNA"/>
</dbReference>
<dbReference type="PANTHER" id="PTHR30055:SF234">
    <property type="entry name" value="HTH-TYPE TRANSCRIPTIONAL REGULATOR BETI"/>
    <property type="match status" value="1"/>
</dbReference>
<accession>A0ABU2B929</accession>
<dbReference type="RefSeq" id="WP_277105197.1">
    <property type="nucleotide sequence ID" value="NZ_BAAAJS010000068.1"/>
</dbReference>
<dbReference type="Proteomes" id="UP001183619">
    <property type="component" value="Unassembled WGS sequence"/>
</dbReference>
<dbReference type="InterPro" id="IPR009057">
    <property type="entry name" value="Homeodomain-like_sf"/>
</dbReference>
<protein>
    <submittedName>
        <fullName evidence="6">AcrR family transcriptional regulator</fullName>
    </submittedName>
</protein>
<dbReference type="PROSITE" id="PS50977">
    <property type="entry name" value="HTH_TETR_2"/>
    <property type="match status" value="1"/>
</dbReference>
<feature type="DNA-binding region" description="H-T-H motif" evidence="4">
    <location>
        <begin position="33"/>
        <end position="52"/>
    </location>
</feature>
<dbReference type="InterPro" id="IPR050109">
    <property type="entry name" value="HTH-type_TetR-like_transc_reg"/>
</dbReference>
<keyword evidence="3" id="KW-0804">Transcription</keyword>
<evidence type="ECO:0000256" key="1">
    <source>
        <dbReference type="ARBA" id="ARBA00023015"/>
    </source>
</evidence>
<comment type="caution">
    <text evidence="6">The sequence shown here is derived from an EMBL/GenBank/DDBJ whole genome shotgun (WGS) entry which is preliminary data.</text>
</comment>
<proteinExistence type="predicted"/>